<accession>A0A074VL92</accession>
<reference evidence="2 3" key="1">
    <citation type="journal article" date="2014" name="BMC Genomics">
        <title>Genome sequencing of four Aureobasidium pullulans varieties: biotechnological potential, stress tolerance, and description of new species.</title>
        <authorList>
            <person name="Gostin Ar C."/>
            <person name="Ohm R.A."/>
            <person name="Kogej T."/>
            <person name="Sonjak S."/>
            <person name="Turk M."/>
            <person name="Zajc J."/>
            <person name="Zalar P."/>
            <person name="Grube M."/>
            <person name="Sun H."/>
            <person name="Han J."/>
            <person name="Sharma A."/>
            <person name="Chiniquy J."/>
            <person name="Ngan C.Y."/>
            <person name="Lipzen A."/>
            <person name="Barry K."/>
            <person name="Grigoriev I.V."/>
            <person name="Gunde-Cimerman N."/>
        </authorList>
    </citation>
    <scope>NUCLEOTIDE SEQUENCE [LARGE SCALE GENOMIC DNA]</scope>
    <source>
        <strain evidence="2 3">CBS 110374</strain>
    </source>
</reference>
<organism evidence="2 3">
    <name type="scientific">Aureobasidium melanogenum (strain CBS 110374)</name>
    <name type="common">Aureobasidium pullulans var. melanogenum</name>
    <dbReference type="NCBI Taxonomy" id="1043003"/>
    <lineage>
        <taxon>Eukaryota</taxon>
        <taxon>Fungi</taxon>
        <taxon>Dikarya</taxon>
        <taxon>Ascomycota</taxon>
        <taxon>Pezizomycotina</taxon>
        <taxon>Dothideomycetes</taxon>
        <taxon>Dothideomycetidae</taxon>
        <taxon>Dothideales</taxon>
        <taxon>Saccotheciaceae</taxon>
        <taxon>Aureobasidium</taxon>
    </lineage>
</organism>
<keyword evidence="3" id="KW-1185">Reference proteome</keyword>
<sequence length="261" mass="28260">MTPAIPPPSEFLWCEDHAEIAAWLARNDLGLEFCGSFINYCARTMDKLRRTNSRLLKDYLFHLRKTLTTKPLTGAAVLYEMKYYHNRFFYTGTVKSGAIPLEALLKKPEHIHAAHNHLHNKVFPRRALTSSSTPTHPPANYGDTLAVVNGTSASSPASATLPAPSSVQQPGLQGQLSLPDSPLLNTLPIRKQPLAVASLEASLPALSAPGPAPAFRQQALEHGTLLLLGGQKEGVPNEVQDEEDGGVKLTLQVSGTAPFPF</sequence>
<evidence type="ECO:0000313" key="2">
    <source>
        <dbReference type="EMBL" id="KEQ58422.1"/>
    </source>
</evidence>
<gene>
    <name evidence="2" type="ORF">M437DRAFT_69947</name>
</gene>
<evidence type="ECO:0000256" key="1">
    <source>
        <dbReference type="SAM" id="MobiDB-lite"/>
    </source>
</evidence>
<protein>
    <submittedName>
        <fullName evidence="2">Uncharacterized protein</fullName>
    </submittedName>
</protein>
<dbReference type="RefSeq" id="XP_040875445.1">
    <property type="nucleotide sequence ID" value="XM_041025380.1"/>
</dbReference>
<dbReference type="HOGENOM" id="CLU_1065519_0_0_1"/>
<feature type="region of interest" description="Disordered" evidence="1">
    <location>
        <begin position="152"/>
        <end position="179"/>
    </location>
</feature>
<evidence type="ECO:0000313" key="3">
    <source>
        <dbReference type="Proteomes" id="UP000030672"/>
    </source>
</evidence>
<name>A0A074VL92_AURM1</name>
<dbReference type="GeneID" id="63918753"/>
<proteinExistence type="predicted"/>
<dbReference type="AlphaFoldDB" id="A0A074VL92"/>
<dbReference type="Proteomes" id="UP000030672">
    <property type="component" value="Unassembled WGS sequence"/>
</dbReference>
<dbReference type="EMBL" id="KL584855">
    <property type="protein sequence ID" value="KEQ58422.1"/>
    <property type="molecule type" value="Genomic_DNA"/>
</dbReference>